<feature type="chain" id="PRO_5041430833" description="Serpin domain-containing protein" evidence="5">
    <location>
        <begin position="23"/>
        <end position="391"/>
    </location>
</feature>
<accession>A0AA38HV20</accession>
<dbReference type="SMART" id="SM00093">
    <property type="entry name" value="SERPIN"/>
    <property type="match status" value="1"/>
</dbReference>
<dbReference type="GO" id="GO:0004867">
    <property type="term" value="F:serine-type endopeptidase inhibitor activity"/>
    <property type="evidence" value="ECO:0007669"/>
    <property type="project" value="UniProtKB-KW"/>
</dbReference>
<dbReference type="AlphaFoldDB" id="A0AA38HV20"/>
<comment type="similarity">
    <text evidence="1 4">Belongs to the serpin family.</text>
</comment>
<dbReference type="EMBL" id="JALNTZ010000007">
    <property type="protein sequence ID" value="KAJ3644590.1"/>
    <property type="molecule type" value="Genomic_DNA"/>
</dbReference>
<dbReference type="GO" id="GO:0005615">
    <property type="term" value="C:extracellular space"/>
    <property type="evidence" value="ECO:0007669"/>
    <property type="project" value="InterPro"/>
</dbReference>
<gene>
    <name evidence="7" type="ORF">Zmor_022311</name>
</gene>
<evidence type="ECO:0000313" key="7">
    <source>
        <dbReference type="EMBL" id="KAJ3644590.1"/>
    </source>
</evidence>
<organism evidence="7 8">
    <name type="scientific">Zophobas morio</name>
    <dbReference type="NCBI Taxonomy" id="2755281"/>
    <lineage>
        <taxon>Eukaryota</taxon>
        <taxon>Metazoa</taxon>
        <taxon>Ecdysozoa</taxon>
        <taxon>Arthropoda</taxon>
        <taxon>Hexapoda</taxon>
        <taxon>Insecta</taxon>
        <taxon>Pterygota</taxon>
        <taxon>Neoptera</taxon>
        <taxon>Endopterygota</taxon>
        <taxon>Coleoptera</taxon>
        <taxon>Polyphaga</taxon>
        <taxon>Cucujiformia</taxon>
        <taxon>Tenebrionidae</taxon>
        <taxon>Zophobas</taxon>
    </lineage>
</organism>
<keyword evidence="2" id="KW-0646">Protease inhibitor</keyword>
<evidence type="ECO:0000256" key="1">
    <source>
        <dbReference type="ARBA" id="ARBA00009500"/>
    </source>
</evidence>
<dbReference type="Proteomes" id="UP001168821">
    <property type="component" value="Unassembled WGS sequence"/>
</dbReference>
<dbReference type="InterPro" id="IPR042185">
    <property type="entry name" value="Serpin_sf_2"/>
</dbReference>
<dbReference type="Gene3D" id="3.30.497.10">
    <property type="entry name" value="Antithrombin, subunit I, domain 2"/>
    <property type="match status" value="1"/>
</dbReference>
<dbReference type="SUPFAM" id="SSF56574">
    <property type="entry name" value="Serpins"/>
    <property type="match status" value="1"/>
</dbReference>
<dbReference type="PANTHER" id="PTHR11461:SF211">
    <property type="entry name" value="GH10112P-RELATED"/>
    <property type="match status" value="1"/>
</dbReference>
<keyword evidence="5" id="KW-0732">Signal</keyword>
<dbReference type="InterPro" id="IPR023796">
    <property type="entry name" value="Serpin_dom"/>
</dbReference>
<dbReference type="InterPro" id="IPR036186">
    <property type="entry name" value="Serpin_sf"/>
</dbReference>
<comment type="caution">
    <text evidence="7">The sequence shown here is derived from an EMBL/GenBank/DDBJ whole genome shotgun (WGS) entry which is preliminary data.</text>
</comment>
<keyword evidence="8" id="KW-1185">Reference proteome</keyword>
<name>A0AA38HV20_9CUCU</name>
<dbReference type="Gene3D" id="2.30.39.10">
    <property type="entry name" value="Alpha-1-antitrypsin, domain 1"/>
    <property type="match status" value="1"/>
</dbReference>
<dbReference type="InterPro" id="IPR023795">
    <property type="entry name" value="Serpin_CS"/>
</dbReference>
<proteinExistence type="inferred from homology"/>
<dbReference type="InterPro" id="IPR042178">
    <property type="entry name" value="Serpin_sf_1"/>
</dbReference>
<dbReference type="CDD" id="cd19955">
    <property type="entry name" value="serpin48-like_insects"/>
    <property type="match status" value="1"/>
</dbReference>
<dbReference type="InterPro" id="IPR000215">
    <property type="entry name" value="Serpin_fam"/>
</dbReference>
<reference evidence="7" key="1">
    <citation type="journal article" date="2023" name="G3 (Bethesda)">
        <title>Whole genome assemblies of Zophobas morio and Tenebrio molitor.</title>
        <authorList>
            <person name="Kaur S."/>
            <person name="Stinson S.A."/>
            <person name="diCenzo G.C."/>
        </authorList>
    </citation>
    <scope>NUCLEOTIDE SEQUENCE</scope>
    <source>
        <strain evidence="7">QUZm001</strain>
    </source>
</reference>
<dbReference type="PROSITE" id="PS00284">
    <property type="entry name" value="SERPIN"/>
    <property type="match status" value="1"/>
</dbReference>
<sequence length="391" mass="44114">MKTLVLFAVLVELLALEETTLTEFKLGNNLFTSDIYKELLKQQSGNFLISPFSLETVLSLTLTGARGQSAEEMRTSLRLPSNEVEIFEKLISELKSDKYTLLSANKVYVKDGYPIHDGFKKIATEKYQADFQNIDFGKKEEAVKEINEWVEARTKNRIHDIISANDIDELSRLILINALYFKGNWSTPFPEGLTHPKDFYPKETEAVSVDTMHVTASFHYYECTEVDAKFLELFFEDRDASMVVVLPNEKNGLGKLESKIEKVFTPRNFTTELVQVSIPKFKVETSIEFVEILKKLGMRKVFNGKEADLSGMAGEPGELEIGKILQKTFIDVKEGGVEAAAATIVHVPAVISALEPDLRVPKNFKADHPFIFYLKVKEVVLFGGRILIPGK</sequence>
<dbReference type="Pfam" id="PF00079">
    <property type="entry name" value="Serpin"/>
    <property type="match status" value="1"/>
</dbReference>
<evidence type="ECO:0000313" key="8">
    <source>
        <dbReference type="Proteomes" id="UP001168821"/>
    </source>
</evidence>
<evidence type="ECO:0000259" key="6">
    <source>
        <dbReference type="SMART" id="SM00093"/>
    </source>
</evidence>
<evidence type="ECO:0000256" key="4">
    <source>
        <dbReference type="RuleBase" id="RU000411"/>
    </source>
</evidence>
<evidence type="ECO:0000256" key="3">
    <source>
        <dbReference type="ARBA" id="ARBA00022900"/>
    </source>
</evidence>
<evidence type="ECO:0000256" key="5">
    <source>
        <dbReference type="SAM" id="SignalP"/>
    </source>
</evidence>
<feature type="signal peptide" evidence="5">
    <location>
        <begin position="1"/>
        <end position="22"/>
    </location>
</feature>
<keyword evidence="3" id="KW-0722">Serine protease inhibitor</keyword>
<feature type="domain" description="Serpin" evidence="6">
    <location>
        <begin position="33"/>
        <end position="389"/>
    </location>
</feature>
<evidence type="ECO:0000256" key="2">
    <source>
        <dbReference type="ARBA" id="ARBA00022690"/>
    </source>
</evidence>
<dbReference type="PANTHER" id="PTHR11461">
    <property type="entry name" value="SERINE PROTEASE INHIBITOR, SERPIN"/>
    <property type="match status" value="1"/>
</dbReference>
<protein>
    <recommendedName>
        <fullName evidence="6">Serpin domain-containing protein</fullName>
    </recommendedName>
</protein>